<comment type="caution">
    <text evidence="4">The sequence shown here is derived from an EMBL/GenBank/DDBJ whole genome shotgun (WGS) entry which is preliminary data.</text>
</comment>
<organism evidence="4 5">
    <name type="scientific">Vibrio lentus</name>
    <dbReference type="NCBI Taxonomy" id="136468"/>
    <lineage>
        <taxon>Bacteria</taxon>
        <taxon>Pseudomonadati</taxon>
        <taxon>Pseudomonadota</taxon>
        <taxon>Gammaproteobacteria</taxon>
        <taxon>Vibrionales</taxon>
        <taxon>Vibrionaceae</taxon>
        <taxon>Vibrio</taxon>
    </lineage>
</organism>
<sequence>MKTKIIALAALLGVSTTQVSLAQAIELIGHVQGLNKHSVVAEVPGVVEMNNLEVGDAVNQQQILAQIKADDFKFSVSKAKANLALAEADLALRKATYNRYQALIKKNSLSMGELDTARAEFLSAKAAVSVAQIDYQQSQVDLENTQIESLISGYISNKPAQSGAWVSEGDLLYEVVNIDKVTLSFMASEYDLKHFTVGQDVVVWSETNPEIKMEASVQRIGVEMQNLTYPVLVEITNQGHQFKPGMSVYASTDLAVKNMTTAQTASNQAISNSNQGKGQ</sequence>
<dbReference type="InterPro" id="IPR058624">
    <property type="entry name" value="MdtA-like_HH"/>
</dbReference>
<evidence type="ECO:0000313" key="5">
    <source>
        <dbReference type="Proteomes" id="UP000235746"/>
    </source>
</evidence>
<dbReference type="Gene3D" id="2.40.50.100">
    <property type="match status" value="1"/>
</dbReference>
<reference evidence="5" key="1">
    <citation type="submission" date="2016-07" db="EMBL/GenBank/DDBJ databases">
        <title>Nontailed viruses are major unrecognized killers of bacteria in the ocean.</title>
        <authorList>
            <person name="Kauffman K."/>
            <person name="Hussain F."/>
            <person name="Yang J."/>
            <person name="Arevalo P."/>
            <person name="Brown J."/>
            <person name="Cutler M."/>
            <person name="Kelly L."/>
            <person name="Polz M.F."/>
        </authorList>
    </citation>
    <scope>NUCLEOTIDE SEQUENCE [LARGE SCALE GENOMIC DNA]</scope>
    <source>
        <strain evidence="5">10N.261.51.B8</strain>
    </source>
</reference>
<evidence type="ECO:0000313" key="4">
    <source>
        <dbReference type="EMBL" id="PML56962.1"/>
    </source>
</evidence>
<dbReference type="AlphaFoldDB" id="A0A2N7IHQ4"/>
<dbReference type="RefSeq" id="WP_102578574.1">
    <property type="nucleotide sequence ID" value="NZ_MCYL01000013.1"/>
</dbReference>
<proteinExistence type="inferred from homology"/>
<dbReference type="EMBL" id="MCYL01000013">
    <property type="protein sequence ID" value="PML56962.1"/>
    <property type="molecule type" value="Genomic_DNA"/>
</dbReference>
<dbReference type="InterPro" id="IPR006143">
    <property type="entry name" value="RND_pump_MFP"/>
</dbReference>
<name>A0A2N7IHQ4_9VIBR</name>
<accession>A0A2N7IHQ4</accession>
<feature type="domain" description="Multidrug resistance protein MdtA-like alpha-helical hairpin" evidence="3">
    <location>
        <begin position="77"/>
        <end position="143"/>
    </location>
</feature>
<dbReference type="Gene3D" id="2.40.30.170">
    <property type="match status" value="1"/>
</dbReference>
<evidence type="ECO:0000256" key="2">
    <source>
        <dbReference type="SAM" id="SignalP"/>
    </source>
</evidence>
<dbReference type="PANTHER" id="PTHR30469:SF33">
    <property type="entry name" value="SLR1207 PROTEIN"/>
    <property type="match status" value="1"/>
</dbReference>
<dbReference type="Proteomes" id="UP000235746">
    <property type="component" value="Unassembled WGS sequence"/>
</dbReference>
<evidence type="ECO:0000256" key="1">
    <source>
        <dbReference type="ARBA" id="ARBA00009477"/>
    </source>
</evidence>
<keyword evidence="2" id="KW-0732">Signal</keyword>
<feature type="signal peptide" evidence="2">
    <location>
        <begin position="1"/>
        <end position="22"/>
    </location>
</feature>
<protein>
    <submittedName>
        <fullName evidence="4">Efflux transporter periplasmic adaptor subunit</fullName>
    </submittedName>
</protein>
<feature type="chain" id="PRO_5014892270" evidence="2">
    <location>
        <begin position="23"/>
        <end position="279"/>
    </location>
</feature>
<gene>
    <name evidence="4" type="ORF">BCT74_04810</name>
</gene>
<dbReference type="Pfam" id="PF25876">
    <property type="entry name" value="HH_MFP_RND"/>
    <property type="match status" value="1"/>
</dbReference>
<dbReference type="GO" id="GO:1990281">
    <property type="term" value="C:efflux pump complex"/>
    <property type="evidence" value="ECO:0007669"/>
    <property type="project" value="TreeGrafter"/>
</dbReference>
<comment type="similarity">
    <text evidence="1">Belongs to the membrane fusion protein (MFP) (TC 8.A.1) family.</text>
</comment>
<dbReference type="NCBIfam" id="TIGR01730">
    <property type="entry name" value="RND_mfp"/>
    <property type="match status" value="1"/>
</dbReference>
<dbReference type="Gene3D" id="1.10.287.470">
    <property type="entry name" value="Helix hairpin bin"/>
    <property type="match status" value="1"/>
</dbReference>
<evidence type="ECO:0000259" key="3">
    <source>
        <dbReference type="Pfam" id="PF25876"/>
    </source>
</evidence>
<dbReference type="PANTHER" id="PTHR30469">
    <property type="entry name" value="MULTIDRUG RESISTANCE PROTEIN MDTA"/>
    <property type="match status" value="1"/>
</dbReference>
<dbReference type="SUPFAM" id="SSF111369">
    <property type="entry name" value="HlyD-like secretion proteins"/>
    <property type="match status" value="1"/>
</dbReference>
<dbReference type="GO" id="GO:0015562">
    <property type="term" value="F:efflux transmembrane transporter activity"/>
    <property type="evidence" value="ECO:0007669"/>
    <property type="project" value="TreeGrafter"/>
</dbReference>